<evidence type="ECO:0000313" key="8">
    <source>
        <dbReference type="EMBL" id="KAL1853235.1"/>
    </source>
</evidence>
<feature type="transmembrane region" description="Helical" evidence="7">
    <location>
        <begin position="229"/>
        <end position="247"/>
    </location>
</feature>
<dbReference type="PANTHER" id="PTHR23501:SF177">
    <property type="entry name" value="MAJOR FACILITATOR SUPERFAMILY (MFS) PROFILE DOMAIN-CONTAINING PROTEIN-RELATED"/>
    <property type="match status" value="1"/>
</dbReference>
<keyword evidence="5 7" id="KW-0472">Membrane</keyword>
<evidence type="ECO:0000256" key="7">
    <source>
        <dbReference type="SAM" id="Phobius"/>
    </source>
</evidence>
<feature type="transmembrane region" description="Helical" evidence="7">
    <location>
        <begin position="283"/>
        <end position="304"/>
    </location>
</feature>
<feature type="transmembrane region" description="Helical" evidence="7">
    <location>
        <begin position="151"/>
        <end position="168"/>
    </location>
</feature>
<keyword evidence="2" id="KW-0813">Transport</keyword>
<evidence type="ECO:0008006" key="10">
    <source>
        <dbReference type="Google" id="ProtNLM"/>
    </source>
</evidence>
<keyword evidence="9" id="KW-1185">Reference proteome</keyword>
<proteinExistence type="predicted"/>
<protein>
    <recommendedName>
        <fullName evidence="10">Major facilitator superfamily (MFS) profile domain-containing protein</fullName>
    </recommendedName>
</protein>
<reference evidence="8 9" key="1">
    <citation type="journal article" date="2024" name="IMA Fungus">
        <title>IMA Genome - F19 : A genome assembly and annotation guide to empower mycologists, including annotated draft genome sequences of Ceratocystis pirilliformis, Diaporthe australafricana, Fusarium ophioides, Paecilomyces lecythidis, and Sporothrix stenoceras.</title>
        <authorList>
            <person name="Aylward J."/>
            <person name="Wilson A.M."/>
            <person name="Visagie C.M."/>
            <person name="Spraker J."/>
            <person name="Barnes I."/>
            <person name="Buitendag C."/>
            <person name="Ceriani C."/>
            <person name="Del Mar Angel L."/>
            <person name="du Plessis D."/>
            <person name="Fuchs T."/>
            <person name="Gasser K."/>
            <person name="Kramer D."/>
            <person name="Li W."/>
            <person name="Munsamy K."/>
            <person name="Piso A."/>
            <person name="Price J.L."/>
            <person name="Sonnekus B."/>
            <person name="Thomas C."/>
            <person name="van der Nest A."/>
            <person name="van Dijk A."/>
            <person name="van Heerden A."/>
            <person name="van Vuuren N."/>
            <person name="Yilmaz N."/>
            <person name="Duong T.A."/>
            <person name="van der Merwe N.A."/>
            <person name="Wingfield M.J."/>
            <person name="Wingfield B.D."/>
        </authorList>
    </citation>
    <scope>NUCLEOTIDE SEQUENCE [LARGE SCALE GENOMIC DNA]</scope>
    <source>
        <strain evidence="8 9">CMW 18300</strain>
    </source>
</reference>
<keyword evidence="4 7" id="KW-1133">Transmembrane helix</keyword>
<dbReference type="InterPro" id="IPR011701">
    <property type="entry name" value="MFS"/>
</dbReference>
<accession>A0ABR3W4V2</accession>
<dbReference type="Gene3D" id="1.20.1720.10">
    <property type="entry name" value="Multidrug resistance protein D"/>
    <property type="match status" value="1"/>
</dbReference>
<dbReference type="SUPFAM" id="SSF103473">
    <property type="entry name" value="MFS general substrate transporter"/>
    <property type="match status" value="1"/>
</dbReference>
<gene>
    <name evidence="8" type="ORF">Daus18300_011883</name>
</gene>
<dbReference type="PANTHER" id="PTHR23501">
    <property type="entry name" value="MAJOR FACILITATOR SUPERFAMILY"/>
    <property type="match status" value="1"/>
</dbReference>
<comment type="caution">
    <text evidence="8">The sequence shown here is derived from an EMBL/GenBank/DDBJ whole genome shotgun (WGS) entry which is preliminary data.</text>
</comment>
<feature type="transmembrane region" description="Helical" evidence="7">
    <location>
        <begin position="380"/>
        <end position="402"/>
    </location>
</feature>
<feature type="transmembrane region" description="Helical" evidence="7">
    <location>
        <begin position="188"/>
        <end position="209"/>
    </location>
</feature>
<evidence type="ECO:0000256" key="1">
    <source>
        <dbReference type="ARBA" id="ARBA00004141"/>
    </source>
</evidence>
<feature type="transmembrane region" description="Helical" evidence="7">
    <location>
        <begin position="48"/>
        <end position="69"/>
    </location>
</feature>
<evidence type="ECO:0000256" key="3">
    <source>
        <dbReference type="ARBA" id="ARBA00022692"/>
    </source>
</evidence>
<keyword evidence="3 7" id="KW-0812">Transmembrane</keyword>
<dbReference type="Gene3D" id="1.20.1250.20">
    <property type="entry name" value="MFS general substrate transporter like domains"/>
    <property type="match status" value="1"/>
</dbReference>
<feature type="transmembrane region" description="Helical" evidence="7">
    <location>
        <begin position="254"/>
        <end position="271"/>
    </location>
</feature>
<evidence type="ECO:0000256" key="4">
    <source>
        <dbReference type="ARBA" id="ARBA00022989"/>
    </source>
</evidence>
<evidence type="ECO:0000256" key="6">
    <source>
        <dbReference type="SAM" id="MobiDB-lite"/>
    </source>
</evidence>
<dbReference type="Pfam" id="PF07690">
    <property type="entry name" value="MFS_1"/>
    <property type="match status" value="1"/>
</dbReference>
<feature type="region of interest" description="Disordered" evidence="6">
    <location>
        <begin position="1"/>
        <end position="32"/>
    </location>
</feature>
<dbReference type="EMBL" id="JAWRVE010000151">
    <property type="protein sequence ID" value="KAL1853235.1"/>
    <property type="molecule type" value="Genomic_DNA"/>
</dbReference>
<sequence length="423" mass="44715">MSLSRTLLPEADKTTASREAKPRSEGEKDKQNVEFNDEVSAARQRPTFTGIIGASYGVAAVIGPLIGGVFADKVTWRWCFYINLPIGGLAACIILLFFQTPKAAQPAKATFQEKLLQMDPLGTILIMGVIISFILALQYGGTMEPWNSSTVIGLLVGCVFMLIAFGILESVQGERAMLTPRLMRNRNVWINGIYCFFFAGSYFVPLYYLPIYFQSIDNASPINSGVRNLPLIIAFTVATVASGGSISKTGIATPLLPVGSVIATIAAGLLYTLDIGTEPGKWIGYQIVAGFGYGMSFQVPIIVCQGTADPGDLASVTAIMTFFQTTGGAFLVAGAQSGFVNQLINRFPSVAPGIDSALVVASGATELRNMFSADELGGILIAYMAGIKVAFAITVGAVGISAPISLLSRWKKINTEALGGGAA</sequence>
<evidence type="ECO:0000256" key="2">
    <source>
        <dbReference type="ARBA" id="ARBA00022448"/>
    </source>
</evidence>
<feature type="transmembrane region" description="Helical" evidence="7">
    <location>
        <begin position="119"/>
        <end position="139"/>
    </location>
</feature>
<evidence type="ECO:0000256" key="5">
    <source>
        <dbReference type="ARBA" id="ARBA00023136"/>
    </source>
</evidence>
<dbReference type="InterPro" id="IPR036259">
    <property type="entry name" value="MFS_trans_sf"/>
</dbReference>
<organism evidence="8 9">
    <name type="scientific">Diaporthe australafricana</name>
    <dbReference type="NCBI Taxonomy" id="127596"/>
    <lineage>
        <taxon>Eukaryota</taxon>
        <taxon>Fungi</taxon>
        <taxon>Dikarya</taxon>
        <taxon>Ascomycota</taxon>
        <taxon>Pezizomycotina</taxon>
        <taxon>Sordariomycetes</taxon>
        <taxon>Sordariomycetidae</taxon>
        <taxon>Diaporthales</taxon>
        <taxon>Diaporthaceae</taxon>
        <taxon>Diaporthe</taxon>
    </lineage>
</organism>
<dbReference type="Proteomes" id="UP001583177">
    <property type="component" value="Unassembled WGS sequence"/>
</dbReference>
<feature type="transmembrane region" description="Helical" evidence="7">
    <location>
        <begin position="316"/>
        <end position="339"/>
    </location>
</feature>
<feature type="transmembrane region" description="Helical" evidence="7">
    <location>
        <begin position="75"/>
        <end position="98"/>
    </location>
</feature>
<name>A0ABR3W4V2_9PEZI</name>
<feature type="compositionally biased region" description="Basic and acidic residues" evidence="6">
    <location>
        <begin position="10"/>
        <end position="32"/>
    </location>
</feature>
<evidence type="ECO:0000313" key="9">
    <source>
        <dbReference type="Proteomes" id="UP001583177"/>
    </source>
</evidence>
<comment type="subcellular location">
    <subcellularLocation>
        <location evidence="1">Membrane</location>
        <topology evidence="1">Multi-pass membrane protein</topology>
    </subcellularLocation>
</comment>